<feature type="non-terminal residue" evidence="1">
    <location>
        <position position="158"/>
    </location>
</feature>
<comment type="caution">
    <text evidence="1">The sequence shown here is derived from an EMBL/GenBank/DDBJ whole genome shotgun (WGS) entry which is preliminary data.</text>
</comment>
<accession>X0WTV9</accession>
<organism evidence="1">
    <name type="scientific">marine sediment metagenome</name>
    <dbReference type="NCBI Taxonomy" id="412755"/>
    <lineage>
        <taxon>unclassified sequences</taxon>
        <taxon>metagenomes</taxon>
        <taxon>ecological metagenomes</taxon>
    </lineage>
</organism>
<dbReference type="EMBL" id="BARS01032216">
    <property type="protein sequence ID" value="GAG26642.1"/>
    <property type="molecule type" value="Genomic_DNA"/>
</dbReference>
<gene>
    <name evidence="1" type="ORF">S01H1_50028</name>
</gene>
<name>X0WTV9_9ZZZZ</name>
<evidence type="ECO:0000313" key="1">
    <source>
        <dbReference type="EMBL" id="GAG26642.1"/>
    </source>
</evidence>
<dbReference type="AlphaFoldDB" id="X0WTV9"/>
<protein>
    <submittedName>
        <fullName evidence="1">Uncharacterized protein</fullName>
    </submittedName>
</protein>
<proteinExistence type="predicted"/>
<reference evidence="1" key="1">
    <citation type="journal article" date="2014" name="Front. Microbiol.">
        <title>High frequency of phylogenetically diverse reductive dehalogenase-homologous genes in deep subseafloor sedimentary metagenomes.</title>
        <authorList>
            <person name="Kawai M."/>
            <person name="Futagami T."/>
            <person name="Toyoda A."/>
            <person name="Takaki Y."/>
            <person name="Nishi S."/>
            <person name="Hori S."/>
            <person name="Arai W."/>
            <person name="Tsubouchi T."/>
            <person name="Morono Y."/>
            <person name="Uchiyama I."/>
            <person name="Ito T."/>
            <person name="Fujiyama A."/>
            <person name="Inagaki F."/>
            <person name="Takami H."/>
        </authorList>
    </citation>
    <scope>NUCLEOTIDE SEQUENCE</scope>
    <source>
        <strain evidence="1">Expedition CK06-06</strain>
    </source>
</reference>
<sequence>MALKNFIKAGYYSQIGEITLNLIQKEIRFDLVTFNKKEEGIKVISPISFRVSKQEEIGKHLASLETDFPTAPKYPTLCSDREALVPMWTAESTQAERDNYNETRSQWESDTTDYNENLEALKLNASEDSLTDNIFEYYFSDKLLFKTSNPIACAYKFI</sequence>